<dbReference type="NCBIfam" id="TIGR00229">
    <property type="entry name" value="sensory_box"/>
    <property type="match status" value="1"/>
</dbReference>
<protein>
    <submittedName>
        <fullName evidence="3">PAS domain S-box-containing protein</fullName>
    </submittedName>
</protein>
<accession>A0ABU2C177</accession>
<proteinExistence type="predicted"/>
<dbReference type="Proteomes" id="UP001183648">
    <property type="component" value="Unassembled WGS sequence"/>
</dbReference>
<dbReference type="InterPro" id="IPR036457">
    <property type="entry name" value="PPM-type-like_dom_sf"/>
</dbReference>
<sequence>MSMPPISPDRLADVFDATPVALLVFDRDLTMVHANPAYLQAVGMELEDIAGRNVFDVFGDDPEAPGPSQAQSLKNVMMGAIEHGRTQRLQEYPYNIPNASGAFDRRLWNVVEVPLMGADGRADLVVHYTEDVTELVDARAARVLADTISEGLQLQVDEAQDALRLRAAELETVNRQLAEALAHDRSIAATLQTALLSALPEVEHLGLVASYRPAVDQVGGDWYDVIDLPTATTIVIGDVLGHDTRAAASMGQLKSMLRVLTWMEDTSPASVLRRLDLAVLGLRLEVMASALVGRVTRVPEVSPGMLAMSWSSAGHPPPLLIHPGGEVELIEVPDGLLLGVQHRVGRTDTTTLLEPGARVLLYTDGLVERRDEPLDAGLARLTQVVGDCLREQVSTADLTEAVIDRMVGSAADDDIAVLVVENPA</sequence>
<evidence type="ECO:0000256" key="1">
    <source>
        <dbReference type="ARBA" id="ARBA00022801"/>
    </source>
</evidence>
<evidence type="ECO:0000313" key="3">
    <source>
        <dbReference type="EMBL" id="MDR7364424.1"/>
    </source>
</evidence>
<dbReference type="Pfam" id="PF08448">
    <property type="entry name" value="PAS_4"/>
    <property type="match status" value="1"/>
</dbReference>
<reference evidence="3 4" key="1">
    <citation type="submission" date="2023-07" db="EMBL/GenBank/DDBJ databases">
        <title>Sequencing the genomes of 1000 actinobacteria strains.</title>
        <authorList>
            <person name="Klenk H.-P."/>
        </authorList>
    </citation>
    <scope>NUCLEOTIDE SEQUENCE [LARGE SCALE GENOMIC DNA]</scope>
    <source>
        <strain evidence="3 4">DSM 19426</strain>
    </source>
</reference>
<feature type="domain" description="PAS" evidence="2">
    <location>
        <begin position="7"/>
        <end position="61"/>
    </location>
</feature>
<dbReference type="InterPro" id="IPR052016">
    <property type="entry name" value="Bact_Sigma-Reg"/>
</dbReference>
<dbReference type="SMART" id="SM00331">
    <property type="entry name" value="PP2C_SIG"/>
    <property type="match status" value="1"/>
</dbReference>
<evidence type="ECO:0000259" key="2">
    <source>
        <dbReference type="PROSITE" id="PS50112"/>
    </source>
</evidence>
<dbReference type="CDD" id="cd00130">
    <property type="entry name" value="PAS"/>
    <property type="match status" value="1"/>
</dbReference>
<dbReference type="InterPro" id="IPR001932">
    <property type="entry name" value="PPM-type_phosphatase-like_dom"/>
</dbReference>
<dbReference type="PANTHER" id="PTHR43156:SF2">
    <property type="entry name" value="STAGE II SPORULATION PROTEIN E"/>
    <property type="match status" value="1"/>
</dbReference>
<dbReference type="SUPFAM" id="SSF55785">
    <property type="entry name" value="PYP-like sensor domain (PAS domain)"/>
    <property type="match status" value="1"/>
</dbReference>
<comment type="caution">
    <text evidence="3">The sequence shown here is derived from an EMBL/GenBank/DDBJ whole genome shotgun (WGS) entry which is preliminary data.</text>
</comment>
<keyword evidence="1" id="KW-0378">Hydrolase</keyword>
<dbReference type="PROSITE" id="PS50112">
    <property type="entry name" value="PAS"/>
    <property type="match status" value="1"/>
</dbReference>
<dbReference type="Pfam" id="PF07228">
    <property type="entry name" value="SpoIIE"/>
    <property type="match status" value="1"/>
</dbReference>
<dbReference type="EMBL" id="JAVDYG010000001">
    <property type="protein sequence ID" value="MDR7364424.1"/>
    <property type="molecule type" value="Genomic_DNA"/>
</dbReference>
<dbReference type="SMART" id="SM00091">
    <property type="entry name" value="PAS"/>
    <property type="match status" value="1"/>
</dbReference>
<dbReference type="PANTHER" id="PTHR43156">
    <property type="entry name" value="STAGE II SPORULATION PROTEIN E-RELATED"/>
    <property type="match status" value="1"/>
</dbReference>
<dbReference type="Gene3D" id="3.60.40.10">
    <property type="entry name" value="PPM-type phosphatase domain"/>
    <property type="match status" value="1"/>
</dbReference>
<evidence type="ECO:0000313" key="4">
    <source>
        <dbReference type="Proteomes" id="UP001183648"/>
    </source>
</evidence>
<keyword evidence="4" id="KW-1185">Reference proteome</keyword>
<gene>
    <name evidence="3" type="ORF">J2S63_003977</name>
</gene>
<dbReference type="InterPro" id="IPR013656">
    <property type="entry name" value="PAS_4"/>
</dbReference>
<name>A0ABU2C177_9ACTN</name>
<dbReference type="SUPFAM" id="SSF81606">
    <property type="entry name" value="PP2C-like"/>
    <property type="match status" value="1"/>
</dbReference>
<dbReference type="Gene3D" id="3.30.450.20">
    <property type="entry name" value="PAS domain"/>
    <property type="match status" value="1"/>
</dbReference>
<dbReference type="InterPro" id="IPR035965">
    <property type="entry name" value="PAS-like_dom_sf"/>
</dbReference>
<dbReference type="InterPro" id="IPR000014">
    <property type="entry name" value="PAS"/>
</dbReference>
<organism evidence="3 4">
    <name type="scientific">Nocardioides marmoribigeumensis</name>
    <dbReference type="NCBI Taxonomy" id="433649"/>
    <lineage>
        <taxon>Bacteria</taxon>
        <taxon>Bacillati</taxon>
        <taxon>Actinomycetota</taxon>
        <taxon>Actinomycetes</taxon>
        <taxon>Propionibacteriales</taxon>
        <taxon>Nocardioidaceae</taxon>
        <taxon>Nocardioides</taxon>
    </lineage>
</organism>